<protein>
    <submittedName>
        <fullName evidence="8">Predicted arabinose efflux permease, MFS family</fullName>
    </submittedName>
</protein>
<keyword evidence="4 6" id="KW-1133">Transmembrane helix</keyword>
<feature type="transmembrane region" description="Helical" evidence="6">
    <location>
        <begin position="365"/>
        <end position="389"/>
    </location>
</feature>
<dbReference type="InterPro" id="IPR020846">
    <property type="entry name" value="MFS_dom"/>
</dbReference>
<reference evidence="9" key="1">
    <citation type="submission" date="2016-10" db="EMBL/GenBank/DDBJ databases">
        <authorList>
            <person name="Varghese N."/>
            <person name="Submissions S."/>
        </authorList>
    </citation>
    <scope>NUCLEOTIDE SEQUENCE [LARGE SCALE GENOMIC DNA]</scope>
    <source>
        <strain evidence="9">FP5</strain>
    </source>
</reference>
<feature type="transmembrane region" description="Helical" evidence="6">
    <location>
        <begin position="96"/>
        <end position="115"/>
    </location>
</feature>
<keyword evidence="9" id="KW-1185">Reference proteome</keyword>
<dbReference type="PROSITE" id="PS50850">
    <property type="entry name" value="MFS"/>
    <property type="match status" value="1"/>
</dbReference>
<dbReference type="InterPro" id="IPR011701">
    <property type="entry name" value="MFS"/>
</dbReference>
<name>A0A1I2KGN2_9BACI</name>
<keyword evidence="3 6" id="KW-0812">Transmembrane</keyword>
<dbReference type="PANTHER" id="PTHR23530:SF1">
    <property type="entry name" value="PERMEASE, MAJOR FACILITATOR SUPERFAMILY-RELATED"/>
    <property type="match status" value="1"/>
</dbReference>
<evidence type="ECO:0000256" key="2">
    <source>
        <dbReference type="ARBA" id="ARBA00022448"/>
    </source>
</evidence>
<evidence type="ECO:0000256" key="5">
    <source>
        <dbReference type="ARBA" id="ARBA00023136"/>
    </source>
</evidence>
<evidence type="ECO:0000256" key="3">
    <source>
        <dbReference type="ARBA" id="ARBA00022692"/>
    </source>
</evidence>
<evidence type="ECO:0000256" key="4">
    <source>
        <dbReference type="ARBA" id="ARBA00022989"/>
    </source>
</evidence>
<evidence type="ECO:0000313" key="8">
    <source>
        <dbReference type="EMBL" id="SFF65528.1"/>
    </source>
</evidence>
<dbReference type="OrthoDB" id="9816124at2"/>
<comment type="subcellular location">
    <subcellularLocation>
        <location evidence="1">Cell membrane</location>
        <topology evidence="1">Multi-pass membrane protein</topology>
    </subcellularLocation>
</comment>
<feature type="transmembrane region" description="Helical" evidence="6">
    <location>
        <begin position="12"/>
        <end position="30"/>
    </location>
</feature>
<feature type="transmembrane region" description="Helical" evidence="6">
    <location>
        <begin position="305"/>
        <end position="326"/>
    </location>
</feature>
<dbReference type="GO" id="GO:0022857">
    <property type="term" value="F:transmembrane transporter activity"/>
    <property type="evidence" value="ECO:0007669"/>
    <property type="project" value="InterPro"/>
</dbReference>
<feature type="transmembrane region" description="Helical" evidence="6">
    <location>
        <begin position="338"/>
        <end position="359"/>
    </location>
</feature>
<dbReference type="RefSeq" id="WP_089750480.1">
    <property type="nucleotide sequence ID" value="NZ_FOOG01000004.1"/>
</dbReference>
<feature type="domain" description="Major facilitator superfamily (MFS) profile" evidence="7">
    <location>
        <begin position="1"/>
        <end position="396"/>
    </location>
</feature>
<dbReference type="SUPFAM" id="SSF103473">
    <property type="entry name" value="MFS general substrate transporter"/>
    <property type="match status" value="1"/>
</dbReference>
<feature type="transmembrane region" description="Helical" evidence="6">
    <location>
        <begin position="165"/>
        <end position="186"/>
    </location>
</feature>
<feature type="transmembrane region" description="Helical" evidence="6">
    <location>
        <begin position="251"/>
        <end position="269"/>
    </location>
</feature>
<feature type="transmembrane region" description="Helical" evidence="6">
    <location>
        <begin position="73"/>
        <end position="90"/>
    </location>
</feature>
<evidence type="ECO:0000259" key="7">
    <source>
        <dbReference type="PROSITE" id="PS50850"/>
    </source>
</evidence>
<dbReference type="InterPro" id="IPR036259">
    <property type="entry name" value="MFS_trans_sf"/>
</dbReference>
<evidence type="ECO:0000256" key="6">
    <source>
        <dbReference type="SAM" id="Phobius"/>
    </source>
</evidence>
<gene>
    <name evidence="8" type="ORF">SAMN05216353_104136</name>
</gene>
<dbReference type="PANTHER" id="PTHR23530">
    <property type="entry name" value="TRANSPORT PROTEIN-RELATED"/>
    <property type="match status" value="1"/>
</dbReference>
<accession>A0A1I2KGN2</accession>
<dbReference type="GO" id="GO:0005886">
    <property type="term" value="C:plasma membrane"/>
    <property type="evidence" value="ECO:0007669"/>
    <property type="project" value="UniProtKB-SubCell"/>
</dbReference>
<keyword evidence="2" id="KW-0813">Transport</keyword>
<organism evidence="8 9">
    <name type="scientific">Halobacillus alkaliphilus</name>
    <dbReference type="NCBI Taxonomy" id="396056"/>
    <lineage>
        <taxon>Bacteria</taxon>
        <taxon>Bacillati</taxon>
        <taxon>Bacillota</taxon>
        <taxon>Bacilli</taxon>
        <taxon>Bacillales</taxon>
        <taxon>Bacillaceae</taxon>
        <taxon>Halobacillus</taxon>
    </lineage>
</organism>
<dbReference type="InterPro" id="IPR053160">
    <property type="entry name" value="MFS_DHA3_Transporter"/>
</dbReference>
<feature type="transmembrane region" description="Helical" evidence="6">
    <location>
        <begin position="136"/>
        <end position="159"/>
    </location>
</feature>
<dbReference type="Proteomes" id="UP000198897">
    <property type="component" value="Unassembled WGS sequence"/>
</dbReference>
<dbReference type="Pfam" id="PF07690">
    <property type="entry name" value="MFS_1"/>
    <property type="match status" value="1"/>
</dbReference>
<dbReference type="Gene3D" id="1.20.1250.20">
    <property type="entry name" value="MFS general substrate transporter like domains"/>
    <property type="match status" value="1"/>
</dbReference>
<feature type="transmembrane region" description="Helical" evidence="6">
    <location>
        <begin position="218"/>
        <end position="236"/>
    </location>
</feature>
<dbReference type="AlphaFoldDB" id="A0A1I2KGN2"/>
<evidence type="ECO:0000313" key="9">
    <source>
        <dbReference type="Proteomes" id="UP000198897"/>
    </source>
</evidence>
<feature type="transmembrane region" description="Helical" evidence="6">
    <location>
        <begin position="281"/>
        <end position="299"/>
    </location>
</feature>
<proteinExistence type="predicted"/>
<feature type="transmembrane region" description="Helical" evidence="6">
    <location>
        <begin position="42"/>
        <end position="66"/>
    </location>
</feature>
<sequence length="398" mass="43795">MQKNTLAAHNIRFLFWAELFGSVRFIQPVLTLFYFERGLDESLILLVLTFFSIGVLAGEIPTGVLADRYGPKTAFLIGSVLAIVSHSLLLVAFEPWVFFLSSFLTGFAATFFSGADEALIYESLKLSNEEKFMDKAIGQIGSATFIVSIIAVIIGAFIAKDLTEQQFQLLIGLSLAFMTVQFFLLLSIKNPPQQEGDQQPPLRQIWAGVKAIRKTPQVLWMFMNISLVFIPATAIFEKFDQKLLVDAGLPVYWIGIVYAIAGFIGFMASRSIGWMTSKMNRVHLLLITGILAVAGLTLAALFNTYLWVILGVIFVLKLVSAIRYPIYSQLSNDLIPSNVRATTISLLSLLDSGFDLLIFTTVSGIALAGFTPMFLACAVIALLGVAIPIRPKRASVNR</sequence>
<dbReference type="EMBL" id="FOOG01000004">
    <property type="protein sequence ID" value="SFF65528.1"/>
    <property type="molecule type" value="Genomic_DNA"/>
</dbReference>
<keyword evidence="5 6" id="KW-0472">Membrane</keyword>
<evidence type="ECO:0000256" key="1">
    <source>
        <dbReference type="ARBA" id="ARBA00004651"/>
    </source>
</evidence>